<comment type="caution">
    <text evidence="1">The sequence shown here is derived from an EMBL/GenBank/DDBJ whole genome shotgun (WGS) entry which is preliminary data.</text>
</comment>
<accession>A0A413TAY2</accession>
<reference evidence="1 2" key="1">
    <citation type="submission" date="2018-08" db="EMBL/GenBank/DDBJ databases">
        <title>A genome reference for cultivated species of the human gut microbiota.</title>
        <authorList>
            <person name="Zou Y."/>
            <person name="Xue W."/>
            <person name="Luo G."/>
        </authorList>
    </citation>
    <scope>NUCLEOTIDE SEQUENCE [LARGE SCALE GENOMIC DNA]</scope>
    <source>
        <strain evidence="1 2">AM42-30</strain>
    </source>
</reference>
<dbReference type="Proteomes" id="UP000285740">
    <property type="component" value="Unassembled WGS sequence"/>
</dbReference>
<sequence>MAPVSGETKALHLKEGGCRGFPFHPDGIKSQSSHSFPVRYKCGTRRRYRSASSLHRGSENDGCAWHLSCSGGVSYSSPTKEAGSSMWELPAGVFVMSY</sequence>
<evidence type="ECO:0000313" key="2">
    <source>
        <dbReference type="Proteomes" id="UP000285740"/>
    </source>
</evidence>
<dbReference type="AlphaFoldDB" id="A0A413TAY2"/>
<organism evidence="1 2">
    <name type="scientific">Eubacterium ventriosum</name>
    <dbReference type="NCBI Taxonomy" id="39496"/>
    <lineage>
        <taxon>Bacteria</taxon>
        <taxon>Bacillati</taxon>
        <taxon>Bacillota</taxon>
        <taxon>Clostridia</taxon>
        <taxon>Eubacteriales</taxon>
        <taxon>Eubacteriaceae</taxon>
        <taxon>Eubacterium</taxon>
    </lineage>
</organism>
<dbReference type="EMBL" id="QSFV01000001">
    <property type="protein sequence ID" value="RHA82070.1"/>
    <property type="molecule type" value="Genomic_DNA"/>
</dbReference>
<name>A0A413TAY2_9FIRM</name>
<evidence type="ECO:0000313" key="1">
    <source>
        <dbReference type="EMBL" id="RHA82070.1"/>
    </source>
</evidence>
<proteinExistence type="predicted"/>
<protein>
    <submittedName>
        <fullName evidence="1">Uncharacterized protein</fullName>
    </submittedName>
</protein>
<gene>
    <name evidence="1" type="ORF">DW918_00550</name>
</gene>